<dbReference type="InterPro" id="IPR036291">
    <property type="entry name" value="NAD(P)-bd_dom_sf"/>
</dbReference>
<dbReference type="NCBIfam" id="NF006114">
    <property type="entry name" value="PRK08263.1"/>
    <property type="match status" value="1"/>
</dbReference>
<dbReference type="EMBL" id="JABFYL010000048">
    <property type="protein sequence ID" value="NVN53297.1"/>
    <property type="molecule type" value="Genomic_DNA"/>
</dbReference>
<sequence length="285" mass="30836">MHSAAAGIDPAMSEKIWFITGTSRGFGREWTIAALERGDKVAATARDVSSLDDLSAKYGDALLPITLDVTDRAADFEAVKAAHDHFGRLDIVVNNAGYGQFGFIEELSEAEARDQIETNVFGALWITQAALPYLRAQRSGHLIQVSSIGGITAFQNVGIYHASKWALEGFSQALAQEIESFGVHVTLIEPGGFSTDWAGPSSKRATPLPDYEEAHAEADAKRAQRMPTPGDPQASARAILKVVDASPPPLRVFFGEKPLQLAKADYESRLATWEQWQPVAVEAQG</sequence>
<dbReference type="PANTHER" id="PTHR43976">
    <property type="entry name" value="SHORT CHAIN DEHYDROGENASE"/>
    <property type="match status" value="1"/>
</dbReference>
<organism evidence="5 6">
    <name type="scientific">Mycolicibacterium hippocampi</name>
    <dbReference type="NCBI Taxonomy" id="659824"/>
    <lineage>
        <taxon>Bacteria</taxon>
        <taxon>Bacillati</taxon>
        <taxon>Actinomycetota</taxon>
        <taxon>Actinomycetes</taxon>
        <taxon>Mycobacteriales</taxon>
        <taxon>Mycobacteriaceae</taxon>
        <taxon>Mycolicibacterium</taxon>
    </lineage>
</organism>
<dbReference type="PRINTS" id="PR00081">
    <property type="entry name" value="GDHRDH"/>
</dbReference>
<comment type="caution">
    <text evidence="5">The sequence shown here is derived from an EMBL/GenBank/DDBJ whole genome shotgun (WGS) entry which is preliminary data.</text>
</comment>
<comment type="similarity">
    <text evidence="1 3">Belongs to the short-chain dehydrogenases/reductases (SDR) family.</text>
</comment>
<dbReference type="InterPro" id="IPR002347">
    <property type="entry name" value="SDR_fam"/>
</dbReference>
<dbReference type="SUPFAM" id="SSF51735">
    <property type="entry name" value="NAD(P)-binding Rossmann-fold domains"/>
    <property type="match status" value="1"/>
</dbReference>
<evidence type="ECO:0000256" key="1">
    <source>
        <dbReference type="ARBA" id="ARBA00006484"/>
    </source>
</evidence>
<dbReference type="InterPro" id="IPR051911">
    <property type="entry name" value="SDR_oxidoreductase"/>
</dbReference>
<feature type="compositionally biased region" description="Basic and acidic residues" evidence="4">
    <location>
        <begin position="212"/>
        <end position="222"/>
    </location>
</feature>
<dbReference type="GO" id="GO:0016491">
    <property type="term" value="F:oxidoreductase activity"/>
    <property type="evidence" value="ECO:0007669"/>
    <property type="project" value="UniProtKB-KW"/>
</dbReference>
<protein>
    <submittedName>
        <fullName evidence="5">Oxidoreductase, short-chain dehydrogenase/reductase family</fullName>
    </submittedName>
</protein>
<evidence type="ECO:0000256" key="2">
    <source>
        <dbReference type="ARBA" id="ARBA00023002"/>
    </source>
</evidence>
<gene>
    <name evidence="5" type="ORF">HLY00_5269</name>
</gene>
<reference evidence="5 6" key="1">
    <citation type="submission" date="2020-05" db="EMBL/GenBank/DDBJ databases">
        <title>Draft genome sequence of Mycobacterium hippocampi DL, isolated from European seabass, Dicentrarchus labrax, reared in fish farms.</title>
        <authorList>
            <person name="Stathopoulou P."/>
            <person name="Asimakis E."/>
            <person name="Tzokas K."/>
            <person name="Batargias C."/>
            <person name="Tsiamis G."/>
        </authorList>
    </citation>
    <scope>NUCLEOTIDE SEQUENCE [LARGE SCALE GENOMIC DNA]</scope>
    <source>
        <strain evidence="5 6">DL</strain>
    </source>
</reference>
<keyword evidence="6" id="KW-1185">Reference proteome</keyword>
<name>A0A850PWE4_9MYCO</name>
<evidence type="ECO:0000313" key="5">
    <source>
        <dbReference type="EMBL" id="NVN53297.1"/>
    </source>
</evidence>
<keyword evidence="2" id="KW-0560">Oxidoreductase</keyword>
<dbReference type="PANTHER" id="PTHR43976:SF16">
    <property type="entry name" value="SHORT-CHAIN DEHYDROGENASE_REDUCTASE FAMILY PROTEIN"/>
    <property type="match status" value="1"/>
</dbReference>
<dbReference type="Proteomes" id="UP000570517">
    <property type="component" value="Unassembled WGS sequence"/>
</dbReference>
<dbReference type="Gene3D" id="3.40.50.720">
    <property type="entry name" value="NAD(P)-binding Rossmann-like Domain"/>
    <property type="match status" value="1"/>
</dbReference>
<dbReference type="Pfam" id="PF00106">
    <property type="entry name" value="adh_short"/>
    <property type="match status" value="1"/>
</dbReference>
<dbReference type="CDD" id="cd05374">
    <property type="entry name" value="17beta-HSD-like_SDR_c"/>
    <property type="match status" value="1"/>
</dbReference>
<feature type="region of interest" description="Disordered" evidence="4">
    <location>
        <begin position="196"/>
        <end position="234"/>
    </location>
</feature>
<dbReference type="PRINTS" id="PR00080">
    <property type="entry name" value="SDRFAMILY"/>
</dbReference>
<dbReference type="AlphaFoldDB" id="A0A850PWE4"/>
<evidence type="ECO:0000256" key="4">
    <source>
        <dbReference type="SAM" id="MobiDB-lite"/>
    </source>
</evidence>
<evidence type="ECO:0000256" key="3">
    <source>
        <dbReference type="RuleBase" id="RU000363"/>
    </source>
</evidence>
<evidence type="ECO:0000313" key="6">
    <source>
        <dbReference type="Proteomes" id="UP000570517"/>
    </source>
</evidence>
<accession>A0A850PWE4</accession>
<proteinExistence type="inferred from homology"/>